<gene>
    <name evidence="18" type="primary">aroB</name>
    <name evidence="21" type="ORF">HXA33_08100</name>
</gene>
<dbReference type="Pfam" id="PF01761">
    <property type="entry name" value="DHQ_synthase"/>
    <property type="match status" value="1"/>
</dbReference>
<comment type="subcellular location">
    <subcellularLocation>
        <location evidence="4 18">Cytoplasm</location>
    </subcellularLocation>
</comment>
<evidence type="ECO:0000256" key="12">
    <source>
        <dbReference type="ARBA" id="ARBA00022741"/>
    </source>
</evidence>
<dbReference type="SUPFAM" id="SSF56796">
    <property type="entry name" value="Dehydroquinate synthase-like"/>
    <property type="match status" value="1"/>
</dbReference>
<evidence type="ECO:0000256" key="7">
    <source>
        <dbReference type="ARBA" id="ARBA00013031"/>
    </source>
</evidence>
<evidence type="ECO:0000256" key="14">
    <source>
        <dbReference type="ARBA" id="ARBA00023027"/>
    </source>
</evidence>
<evidence type="ECO:0000256" key="16">
    <source>
        <dbReference type="ARBA" id="ARBA00023239"/>
    </source>
</evidence>
<feature type="binding site" evidence="18">
    <location>
        <begin position="109"/>
        <end position="113"/>
    </location>
    <ligand>
        <name>NAD(+)</name>
        <dbReference type="ChEBI" id="CHEBI:57540"/>
    </ligand>
</feature>
<evidence type="ECO:0000313" key="21">
    <source>
        <dbReference type="EMBL" id="MCR6096514.1"/>
    </source>
</evidence>
<dbReference type="InterPro" id="IPR016037">
    <property type="entry name" value="DHQ_synth_AroB"/>
</dbReference>
<feature type="binding site" evidence="18">
    <location>
        <position position="145"/>
    </location>
    <ligand>
        <name>NAD(+)</name>
        <dbReference type="ChEBI" id="CHEBI:57540"/>
    </ligand>
</feature>
<dbReference type="Proteomes" id="UP001057753">
    <property type="component" value="Unassembled WGS sequence"/>
</dbReference>
<evidence type="ECO:0000259" key="19">
    <source>
        <dbReference type="Pfam" id="PF01761"/>
    </source>
</evidence>
<dbReference type="RefSeq" id="WP_257821102.1">
    <property type="nucleotide sequence ID" value="NZ_JABXYM010000001.1"/>
</dbReference>
<evidence type="ECO:0000256" key="8">
    <source>
        <dbReference type="ARBA" id="ARBA00017684"/>
    </source>
</evidence>
<evidence type="ECO:0000256" key="6">
    <source>
        <dbReference type="ARBA" id="ARBA00005412"/>
    </source>
</evidence>
<feature type="binding site" evidence="18">
    <location>
        <position position="250"/>
    </location>
    <ligand>
        <name>Zn(2+)</name>
        <dbReference type="ChEBI" id="CHEBI:29105"/>
    </ligand>
</feature>
<comment type="cofactor">
    <cofactor evidence="18">
        <name>Co(2+)</name>
        <dbReference type="ChEBI" id="CHEBI:48828"/>
    </cofactor>
    <cofactor evidence="18">
        <name>Zn(2+)</name>
        <dbReference type="ChEBI" id="CHEBI:29105"/>
    </cofactor>
    <text evidence="18">Binds 1 divalent metal cation per subunit. Can use either Co(2+) or Zn(2+).</text>
</comment>
<evidence type="ECO:0000256" key="1">
    <source>
        <dbReference type="ARBA" id="ARBA00001393"/>
    </source>
</evidence>
<feature type="domain" description="3-dehydroquinate synthase C-terminal" evidence="20">
    <location>
        <begin position="184"/>
        <end position="327"/>
    </location>
</feature>
<dbReference type="InterPro" id="IPR056179">
    <property type="entry name" value="DHQS_C"/>
</dbReference>
<comment type="caution">
    <text evidence="21">The sequence shown here is derived from an EMBL/GenBank/DDBJ whole genome shotgun (WGS) entry which is preliminary data.</text>
</comment>
<evidence type="ECO:0000256" key="9">
    <source>
        <dbReference type="ARBA" id="ARBA00022490"/>
    </source>
</evidence>
<dbReference type="GO" id="GO:0008652">
    <property type="term" value="P:amino acid biosynthetic process"/>
    <property type="evidence" value="ECO:0007669"/>
    <property type="project" value="UniProtKB-KW"/>
</dbReference>
<dbReference type="InterPro" id="IPR050071">
    <property type="entry name" value="Dehydroquinate_synthase"/>
</dbReference>
<dbReference type="EC" id="4.2.3.4" evidence="7 18"/>
<comment type="similarity">
    <text evidence="6 18">Belongs to the sugar phosphate cyclases superfamily. Dehydroquinate synthase family.</text>
</comment>
<dbReference type="GO" id="GO:0009073">
    <property type="term" value="P:aromatic amino acid family biosynthetic process"/>
    <property type="evidence" value="ECO:0007669"/>
    <property type="project" value="UniProtKB-KW"/>
</dbReference>
<keyword evidence="13 18" id="KW-0862">Zinc</keyword>
<evidence type="ECO:0000259" key="20">
    <source>
        <dbReference type="Pfam" id="PF24621"/>
    </source>
</evidence>
<feature type="binding site" evidence="18">
    <location>
        <position position="187"/>
    </location>
    <ligand>
        <name>Zn(2+)</name>
        <dbReference type="ChEBI" id="CHEBI:29105"/>
    </ligand>
</feature>
<dbReference type="InterPro" id="IPR030963">
    <property type="entry name" value="DHQ_synth_fam"/>
</dbReference>
<comment type="cofactor">
    <cofactor evidence="3">
        <name>Zn(2+)</name>
        <dbReference type="ChEBI" id="CHEBI:29105"/>
    </cofactor>
</comment>
<comment type="cofactor">
    <cofactor evidence="2 18">
        <name>NAD(+)</name>
        <dbReference type="ChEBI" id="CHEBI:57540"/>
    </cofactor>
</comment>
<evidence type="ECO:0000313" key="22">
    <source>
        <dbReference type="Proteomes" id="UP001057753"/>
    </source>
</evidence>
<evidence type="ECO:0000256" key="18">
    <source>
        <dbReference type="HAMAP-Rule" id="MF_00110"/>
    </source>
</evidence>
<comment type="catalytic activity">
    <reaction evidence="1 18">
        <text>7-phospho-2-dehydro-3-deoxy-D-arabino-heptonate = 3-dehydroquinate + phosphate</text>
        <dbReference type="Rhea" id="RHEA:21968"/>
        <dbReference type="ChEBI" id="CHEBI:32364"/>
        <dbReference type="ChEBI" id="CHEBI:43474"/>
        <dbReference type="ChEBI" id="CHEBI:58394"/>
        <dbReference type="EC" id="4.2.3.4"/>
    </reaction>
</comment>
<dbReference type="GO" id="GO:0046872">
    <property type="term" value="F:metal ion binding"/>
    <property type="evidence" value="ECO:0007669"/>
    <property type="project" value="UniProtKB-KW"/>
</dbReference>
<dbReference type="AlphaFoldDB" id="A0A9Q4FZ84"/>
<evidence type="ECO:0000256" key="5">
    <source>
        <dbReference type="ARBA" id="ARBA00004661"/>
    </source>
</evidence>
<dbReference type="CDD" id="cd08195">
    <property type="entry name" value="DHQS"/>
    <property type="match status" value="1"/>
</dbReference>
<evidence type="ECO:0000256" key="15">
    <source>
        <dbReference type="ARBA" id="ARBA00023141"/>
    </source>
</evidence>
<dbReference type="Gene3D" id="1.20.1090.10">
    <property type="entry name" value="Dehydroquinate synthase-like - alpha domain"/>
    <property type="match status" value="1"/>
</dbReference>
<name>A0A9Q4FZ84_SALAG</name>
<dbReference type="EMBL" id="JABXYM010000001">
    <property type="protein sequence ID" value="MCR6096514.1"/>
    <property type="molecule type" value="Genomic_DNA"/>
</dbReference>
<keyword evidence="11 18" id="KW-0479">Metal-binding</keyword>
<reference evidence="21" key="1">
    <citation type="submission" date="2020-06" db="EMBL/GenBank/DDBJ databases">
        <title>Insight into the genomes of haloalkaliphilic bacilli from Kenyan soda lakes.</title>
        <authorList>
            <person name="Mwirichia R."/>
            <person name="Villamizar G.C."/>
            <person name="Poehlein A."/>
            <person name="Mugweru J."/>
            <person name="Kipnyargis A."/>
            <person name="Kiplimo D."/>
            <person name="Orwa P."/>
            <person name="Daniel R."/>
        </authorList>
    </citation>
    <scope>NUCLEOTIDE SEQUENCE</scope>
    <source>
        <strain evidence="21">B1096_S55</strain>
    </source>
</reference>
<comment type="pathway">
    <text evidence="5 18">Metabolic intermediate biosynthesis; chorismate biosynthesis; chorismate from D-erythrose 4-phosphate and phosphoenolpyruvate: step 2/7.</text>
</comment>
<dbReference type="GO" id="GO:0003856">
    <property type="term" value="F:3-dehydroquinate synthase activity"/>
    <property type="evidence" value="ECO:0007669"/>
    <property type="project" value="UniProtKB-UniRule"/>
</dbReference>
<dbReference type="GO" id="GO:0009423">
    <property type="term" value="P:chorismate biosynthetic process"/>
    <property type="evidence" value="ECO:0007669"/>
    <property type="project" value="UniProtKB-UniRule"/>
</dbReference>
<evidence type="ECO:0000256" key="17">
    <source>
        <dbReference type="ARBA" id="ARBA00023285"/>
    </source>
</evidence>
<sequence>MQSPTLTIASRSHEYPVYIDQDIRFHTFNLINAQLSHPASAYMIVADKNVADYYLTEVLSSFPESKKPFVSLIPSGESSKTFDMYHQLLTEALENGLDRQSVIIALGGGVTGDLAGFTAATYMRGIQYVQMPTTLLAHDSSVGGKTGINHAHGKNLIGAFHPPAAVIYDSEMLRTLPIQEWRSGFAEVIKHGFIAEPELLDWLERNITDLSHIPSEKINELLERSIRIKAHIVEEDEKEQGVRAYLNFGHTLGHSIEAEVGYGHMTHGEAVAIGMSFALKLSERLLGSKLSYNRILDYMKTLGYSLQIPSGCAHDQLIVRMRRDKKSSHNDINYVLLHSIGQPQLVKVSEEDILRLLEEEGNLR</sequence>
<dbReference type="HAMAP" id="MF_00110">
    <property type="entry name" value="DHQ_synthase"/>
    <property type="match status" value="1"/>
</dbReference>
<keyword evidence="16 18" id="KW-0456">Lyase</keyword>
<dbReference type="FunFam" id="3.40.50.1970:FF:000007">
    <property type="entry name" value="Pentafunctional AROM polypeptide"/>
    <property type="match status" value="1"/>
</dbReference>
<feature type="binding site" evidence="18">
    <location>
        <position position="154"/>
    </location>
    <ligand>
        <name>NAD(+)</name>
        <dbReference type="ChEBI" id="CHEBI:57540"/>
    </ligand>
</feature>
<dbReference type="GO" id="GO:0005737">
    <property type="term" value="C:cytoplasm"/>
    <property type="evidence" value="ECO:0007669"/>
    <property type="project" value="UniProtKB-SubCell"/>
</dbReference>
<evidence type="ECO:0000256" key="4">
    <source>
        <dbReference type="ARBA" id="ARBA00004496"/>
    </source>
</evidence>
<evidence type="ECO:0000256" key="2">
    <source>
        <dbReference type="ARBA" id="ARBA00001911"/>
    </source>
</evidence>
<proteinExistence type="inferred from homology"/>
<evidence type="ECO:0000256" key="3">
    <source>
        <dbReference type="ARBA" id="ARBA00001947"/>
    </source>
</evidence>
<feature type="binding site" evidence="18">
    <location>
        <position position="267"/>
    </location>
    <ligand>
        <name>Zn(2+)</name>
        <dbReference type="ChEBI" id="CHEBI:29105"/>
    </ligand>
</feature>
<keyword evidence="9 18" id="KW-0963">Cytoplasm</keyword>
<comment type="caution">
    <text evidence="18">Lacks conserved residue(s) required for the propagation of feature annotation.</text>
</comment>
<keyword evidence="22" id="KW-1185">Reference proteome</keyword>
<dbReference type="Pfam" id="PF24621">
    <property type="entry name" value="DHQS_C"/>
    <property type="match status" value="1"/>
</dbReference>
<dbReference type="InterPro" id="IPR030960">
    <property type="entry name" value="DHQS/DOIS_N"/>
</dbReference>
<feature type="binding site" evidence="18">
    <location>
        <begin position="75"/>
        <end position="80"/>
    </location>
    <ligand>
        <name>NAD(+)</name>
        <dbReference type="ChEBI" id="CHEBI:57540"/>
    </ligand>
</feature>
<feature type="binding site" evidence="18">
    <location>
        <begin position="133"/>
        <end position="134"/>
    </location>
    <ligand>
        <name>NAD(+)</name>
        <dbReference type="ChEBI" id="CHEBI:57540"/>
    </ligand>
</feature>
<keyword evidence="14 18" id="KW-0520">NAD</keyword>
<keyword evidence="15 18" id="KW-0057">Aromatic amino acid biosynthesis</keyword>
<feature type="domain" description="3-dehydroquinate synthase N-terminal" evidence="19">
    <location>
        <begin position="72"/>
        <end position="182"/>
    </location>
</feature>
<keyword evidence="12 18" id="KW-0547">Nucleotide-binding</keyword>
<dbReference type="Gene3D" id="3.40.50.1970">
    <property type="match status" value="1"/>
</dbReference>
<dbReference type="PIRSF" id="PIRSF001455">
    <property type="entry name" value="DHQ_synth"/>
    <property type="match status" value="1"/>
</dbReference>
<evidence type="ECO:0000256" key="10">
    <source>
        <dbReference type="ARBA" id="ARBA00022605"/>
    </source>
</evidence>
<organism evidence="21 22">
    <name type="scientific">Salipaludibacillus agaradhaerens</name>
    <name type="common">Bacillus agaradhaerens</name>
    <dbReference type="NCBI Taxonomy" id="76935"/>
    <lineage>
        <taxon>Bacteria</taxon>
        <taxon>Bacillati</taxon>
        <taxon>Bacillota</taxon>
        <taxon>Bacilli</taxon>
        <taxon>Bacillales</taxon>
        <taxon>Bacillaceae</taxon>
    </lineage>
</organism>
<evidence type="ECO:0000256" key="13">
    <source>
        <dbReference type="ARBA" id="ARBA00022833"/>
    </source>
</evidence>
<protein>
    <recommendedName>
        <fullName evidence="8 18">3-dehydroquinate synthase</fullName>
        <shortName evidence="18">DHQS</shortName>
        <ecNumber evidence="7 18">4.2.3.4</ecNumber>
    </recommendedName>
</protein>
<evidence type="ECO:0000256" key="11">
    <source>
        <dbReference type="ARBA" id="ARBA00022723"/>
    </source>
</evidence>
<keyword evidence="17 18" id="KW-0170">Cobalt</keyword>
<keyword evidence="10 18" id="KW-0028">Amino-acid biosynthesis</keyword>
<accession>A0A9Q4FZ84</accession>
<dbReference type="GO" id="GO:0000166">
    <property type="term" value="F:nucleotide binding"/>
    <property type="evidence" value="ECO:0007669"/>
    <property type="project" value="UniProtKB-KW"/>
</dbReference>
<comment type="function">
    <text evidence="18">Catalyzes the conversion of 3-deoxy-D-arabino-heptulosonate 7-phosphate (DAHP) to dehydroquinate (DHQ).</text>
</comment>
<dbReference type="PANTHER" id="PTHR43622">
    <property type="entry name" value="3-DEHYDROQUINATE SYNTHASE"/>
    <property type="match status" value="1"/>
</dbReference>
<dbReference type="NCBIfam" id="TIGR01357">
    <property type="entry name" value="aroB"/>
    <property type="match status" value="1"/>
</dbReference>
<dbReference type="PANTHER" id="PTHR43622:SF7">
    <property type="entry name" value="3-DEHYDROQUINATE SYNTHASE, CHLOROPLASTIC"/>
    <property type="match status" value="1"/>
</dbReference>